<dbReference type="AlphaFoldDB" id="A0A1Y3AZM6"/>
<dbReference type="EMBL" id="MUJZ01054285">
    <property type="protein sequence ID" value="OTF72856.1"/>
    <property type="molecule type" value="Genomic_DNA"/>
</dbReference>
<proteinExistence type="predicted"/>
<evidence type="ECO:0000313" key="2">
    <source>
        <dbReference type="Proteomes" id="UP000194236"/>
    </source>
</evidence>
<organism evidence="1 2">
    <name type="scientific">Euroglyphus maynei</name>
    <name type="common">Mayne's house dust mite</name>
    <dbReference type="NCBI Taxonomy" id="6958"/>
    <lineage>
        <taxon>Eukaryota</taxon>
        <taxon>Metazoa</taxon>
        <taxon>Ecdysozoa</taxon>
        <taxon>Arthropoda</taxon>
        <taxon>Chelicerata</taxon>
        <taxon>Arachnida</taxon>
        <taxon>Acari</taxon>
        <taxon>Acariformes</taxon>
        <taxon>Sarcoptiformes</taxon>
        <taxon>Astigmata</taxon>
        <taxon>Psoroptidia</taxon>
        <taxon>Analgoidea</taxon>
        <taxon>Pyroglyphidae</taxon>
        <taxon>Pyroglyphinae</taxon>
        <taxon>Euroglyphus</taxon>
    </lineage>
</organism>
<gene>
    <name evidence="1" type="ORF">BLA29_013123</name>
</gene>
<keyword evidence="2" id="KW-1185">Reference proteome</keyword>
<dbReference type="Proteomes" id="UP000194236">
    <property type="component" value="Unassembled WGS sequence"/>
</dbReference>
<accession>A0A1Y3AZM6</accession>
<sequence>MVMDVDDTVPVGDGKSDCAVRINGALMNNYQNCLAIIIGFVQRLEGENKRIVIKTTDGVYVQVILSQP</sequence>
<dbReference type="OrthoDB" id="6487967at2759"/>
<dbReference type="Gene3D" id="2.40.50.140">
    <property type="entry name" value="Nucleic acid-binding proteins"/>
    <property type="match status" value="1"/>
</dbReference>
<reference evidence="1 2" key="1">
    <citation type="submission" date="2017-03" db="EMBL/GenBank/DDBJ databases">
        <title>Genome Survey of Euroglyphus maynei.</title>
        <authorList>
            <person name="Arlian L.G."/>
            <person name="Morgan M.S."/>
            <person name="Rider S.D."/>
        </authorList>
    </citation>
    <scope>NUCLEOTIDE SEQUENCE [LARGE SCALE GENOMIC DNA]</scope>
    <source>
        <strain evidence="1">Arlian Lab</strain>
        <tissue evidence="1">Whole body</tissue>
    </source>
</reference>
<comment type="caution">
    <text evidence="1">The sequence shown here is derived from an EMBL/GenBank/DDBJ whole genome shotgun (WGS) entry which is preliminary data.</text>
</comment>
<name>A0A1Y3AZM6_EURMA</name>
<dbReference type="InterPro" id="IPR012340">
    <property type="entry name" value="NA-bd_OB-fold"/>
</dbReference>
<protein>
    <submittedName>
        <fullName evidence="1">Replication factor A protein 3-like protein</fullName>
    </submittedName>
</protein>
<feature type="non-terminal residue" evidence="1">
    <location>
        <position position="68"/>
    </location>
</feature>
<evidence type="ECO:0000313" key="1">
    <source>
        <dbReference type="EMBL" id="OTF72856.1"/>
    </source>
</evidence>